<evidence type="ECO:0000313" key="3">
    <source>
        <dbReference type="EMBL" id="PNH11623.1"/>
    </source>
</evidence>
<evidence type="ECO:0000259" key="2">
    <source>
        <dbReference type="Pfam" id="PF07741"/>
    </source>
</evidence>
<keyword evidence="4" id="KW-1185">Reference proteome</keyword>
<dbReference type="Proteomes" id="UP000236333">
    <property type="component" value="Unassembled WGS sequence"/>
</dbReference>
<evidence type="ECO:0000256" key="1">
    <source>
        <dbReference type="SAM" id="MobiDB-lite"/>
    </source>
</evidence>
<dbReference type="Gene3D" id="1.10.472.10">
    <property type="entry name" value="Cyclin-like"/>
    <property type="match status" value="1"/>
</dbReference>
<protein>
    <submittedName>
        <fullName evidence="3">Transcription factor IIIB subunit</fullName>
    </submittedName>
</protein>
<feature type="region of interest" description="Disordered" evidence="1">
    <location>
        <begin position="104"/>
        <end position="138"/>
    </location>
</feature>
<dbReference type="InterPro" id="IPR011665">
    <property type="entry name" value="BRF1_TBP-bd_dom"/>
</dbReference>
<dbReference type="InterPro" id="IPR036915">
    <property type="entry name" value="Cyclin-like_sf"/>
</dbReference>
<proteinExistence type="predicted"/>
<dbReference type="EMBL" id="PGGS01000025">
    <property type="protein sequence ID" value="PNH11623.1"/>
    <property type="molecule type" value="Genomic_DNA"/>
</dbReference>
<dbReference type="SUPFAM" id="SSF47954">
    <property type="entry name" value="Cyclin-like"/>
    <property type="match status" value="1"/>
</dbReference>
<gene>
    <name evidence="3" type="ORF">TSOC_001495</name>
</gene>
<dbReference type="Pfam" id="PF07741">
    <property type="entry name" value="BRF1"/>
    <property type="match status" value="1"/>
</dbReference>
<comment type="caution">
    <text evidence="3">The sequence shown here is derived from an EMBL/GenBank/DDBJ whole genome shotgun (WGS) entry which is preliminary data.</text>
</comment>
<accession>A0A2J8AGI0</accession>
<reference evidence="3 4" key="1">
    <citation type="journal article" date="2017" name="Mol. Biol. Evol.">
        <title>The 4-celled Tetrabaena socialis nuclear genome reveals the essential components for genetic control of cell number at the origin of multicellularity in the volvocine lineage.</title>
        <authorList>
            <person name="Featherston J."/>
            <person name="Arakaki Y."/>
            <person name="Hanschen E.R."/>
            <person name="Ferris P.J."/>
            <person name="Michod R.E."/>
            <person name="Olson B.J.S.C."/>
            <person name="Nozaki H."/>
            <person name="Durand P.M."/>
        </authorList>
    </citation>
    <scope>NUCLEOTIDE SEQUENCE [LARGE SCALE GENOMIC DNA]</scope>
    <source>
        <strain evidence="3 4">NIES-571</strain>
    </source>
</reference>
<dbReference type="Gene3D" id="1.20.5.650">
    <property type="entry name" value="Single helix bin"/>
    <property type="match status" value="1"/>
</dbReference>
<dbReference type="OrthoDB" id="511529at2759"/>
<evidence type="ECO:0000313" key="4">
    <source>
        <dbReference type="Proteomes" id="UP000236333"/>
    </source>
</evidence>
<dbReference type="AlphaFoldDB" id="A0A2J8AGI0"/>
<name>A0A2J8AGI0_9CHLO</name>
<organism evidence="3 4">
    <name type="scientific">Tetrabaena socialis</name>
    <dbReference type="NCBI Taxonomy" id="47790"/>
    <lineage>
        <taxon>Eukaryota</taxon>
        <taxon>Viridiplantae</taxon>
        <taxon>Chlorophyta</taxon>
        <taxon>core chlorophytes</taxon>
        <taxon>Chlorophyceae</taxon>
        <taxon>CS clade</taxon>
        <taxon>Chlamydomonadales</taxon>
        <taxon>Tetrabaenaceae</taxon>
        <taxon>Tetrabaena</taxon>
    </lineage>
</organism>
<feature type="domain" description="Brf1 TBP-binding" evidence="2">
    <location>
        <begin position="64"/>
        <end position="164"/>
    </location>
</feature>
<sequence>MAITIHGSPKQEVVAAVCLYIFCRLEKRPYMLIDFSDHLSINVYSLALMALGLDEEEGEADQLSDVCDEDISAYLATREEASVRETLWVEMNKEWIEKQEVKKAAEAAANDPSRPASDKSRRKYVRKPKAELPAAEDAAGAARNLLEAKKLSNKINYNALTDLFGATTGEAAGADGGGGGGGAGPSHRAASPDYGGGRGGGAYGTYGGGGGGGGAYGTYGGGEWGAGAAAAGPAQAEEATPRVAAALAKRAAERARAAAADTDRYAAALEDEQRKRGGGGGLGGGFLDSLTFARGGGGGGGGGDGAPAVPVVLPQQHAPQKQLLMQPLQQPCVPARDSAAIVLGVGVRLPSSRRRHHLECWSLGRDRGRPCGGISAGHNS</sequence>